<dbReference type="AlphaFoldDB" id="A0A5B7I4I1"/>
<gene>
    <name evidence="7" type="ORF">E2C01_070087</name>
</gene>
<keyword evidence="8" id="KW-1185">Reference proteome</keyword>
<accession>A0A5B7I4I1</accession>
<dbReference type="Pfam" id="PF11527">
    <property type="entry name" value="ARL2_Bind_BART"/>
    <property type="match status" value="1"/>
</dbReference>
<keyword evidence="5" id="KW-0966">Cell projection</keyword>
<evidence type="ECO:0000256" key="3">
    <source>
        <dbReference type="ARBA" id="ARBA00022490"/>
    </source>
</evidence>
<dbReference type="Gene3D" id="1.20.1520.10">
    <property type="entry name" value="ADP-ribosylation factor-like 2-binding protein, domain"/>
    <property type="match status" value="1"/>
</dbReference>
<proteinExistence type="predicted"/>
<protein>
    <recommendedName>
        <fullName evidence="6">BART domain-containing protein</fullName>
    </recommendedName>
</protein>
<dbReference type="EMBL" id="VSRR010041661">
    <property type="protein sequence ID" value="MPC75694.1"/>
    <property type="molecule type" value="Genomic_DNA"/>
</dbReference>
<comment type="caution">
    <text evidence="7">The sequence shown here is derived from an EMBL/GenBank/DDBJ whole genome shotgun (WGS) entry which is preliminary data.</text>
</comment>
<dbReference type="GO" id="GO:0005929">
    <property type="term" value="C:cilium"/>
    <property type="evidence" value="ECO:0007669"/>
    <property type="project" value="UniProtKB-SubCell"/>
</dbReference>
<dbReference type="Proteomes" id="UP000324222">
    <property type="component" value="Unassembled WGS sequence"/>
</dbReference>
<keyword evidence="3" id="KW-0963">Cytoplasm</keyword>
<evidence type="ECO:0000256" key="4">
    <source>
        <dbReference type="ARBA" id="ARBA00023069"/>
    </source>
</evidence>
<evidence type="ECO:0000256" key="1">
    <source>
        <dbReference type="ARBA" id="ARBA00004138"/>
    </source>
</evidence>
<keyword evidence="4" id="KW-0969">Cilium</keyword>
<dbReference type="GO" id="GO:0005737">
    <property type="term" value="C:cytoplasm"/>
    <property type="evidence" value="ECO:0007669"/>
    <property type="project" value="UniProtKB-SubCell"/>
</dbReference>
<feature type="domain" description="BART" evidence="6">
    <location>
        <begin position="13"/>
        <end position="53"/>
    </location>
</feature>
<evidence type="ECO:0000313" key="8">
    <source>
        <dbReference type="Proteomes" id="UP000324222"/>
    </source>
</evidence>
<name>A0A5B7I4I1_PORTR</name>
<organism evidence="7 8">
    <name type="scientific">Portunus trituberculatus</name>
    <name type="common">Swimming crab</name>
    <name type="synonym">Neptunus trituberculatus</name>
    <dbReference type="NCBI Taxonomy" id="210409"/>
    <lineage>
        <taxon>Eukaryota</taxon>
        <taxon>Metazoa</taxon>
        <taxon>Ecdysozoa</taxon>
        <taxon>Arthropoda</taxon>
        <taxon>Crustacea</taxon>
        <taxon>Multicrustacea</taxon>
        <taxon>Malacostraca</taxon>
        <taxon>Eumalacostraca</taxon>
        <taxon>Eucarida</taxon>
        <taxon>Decapoda</taxon>
        <taxon>Pleocyemata</taxon>
        <taxon>Brachyura</taxon>
        <taxon>Eubrachyura</taxon>
        <taxon>Portunoidea</taxon>
        <taxon>Portunidae</taxon>
        <taxon>Portuninae</taxon>
        <taxon>Portunus</taxon>
    </lineage>
</organism>
<evidence type="ECO:0000313" key="7">
    <source>
        <dbReference type="EMBL" id="MPC75694.1"/>
    </source>
</evidence>
<sequence>MVEEGKEALEDGERGEDHKALHQEYKTLVDYLLKSFMDDLQVTPDQLEKACGMAAISTPFHKVRV</sequence>
<evidence type="ECO:0000256" key="5">
    <source>
        <dbReference type="ARBA" id="ARBA00023273"/>
    </source>
</evidence>
<dbReference type="OrthoDB" id="272687at2759"/>
<dbReference type="InterPro" id="IPR023379">
    <property type="entry name" value="BART_dom"/>
</dbReference>
<evidence type="ECO:0000256" key="2">
    <source>
        <dbReference type="ARBA" id="ARBA00004496"/>
    </source>
</evidence>
<evidence type="ECO:0000259" key="6">
    <source>
        <dbReference type="Pfam" id="PF11527"/>
    </source>
</evidence>
<reference evidence="7 8" key="1">
    <citation type="submission" date="2019-05" db="EMBL/GenBank/DDBJ databases">
        <title>Another draft genome of Portunus trituberculatus and its Hox gene families provides insights of decapod evolution.</title>
        <authorList>
            <person name="Jeong J.-H."/>
            <person name="Song I."/>
            <person name="Kim S."/>
            <person name="Choi T."/>
            <person name="Kim D."/>
            <person name="Ryu S."/>
            <person name="Kim W."/>
        </authorList>
    </citation>
    <scope>NUCLEOTIDE SEQUENCE [LARGE SCALE GENOMIC DNA]</scope>
    <source>
        <tissue evidence="7">Muscle</tissue>
    </source>
</reference>
<comment type="subcellular location">
    <subcellularLocation>
        <location evidence="1">Cell projection</location>
        <location evidence="1">Cilium</location>
    </subcellularLocation>
    <subcellularLocation>
        <location evidence="2">Cytoplasm</location>
    </subcellularLocation>
</comment>
<dbReference type="InterPro" id="IPR042541">
    <property type="entry name" value="BART_sf"/>
</dbReference>